<feature type="compositionally biased region" description="Polar residues" evidence="3">
    <location>
        <begin position="533"/>
        <end position="548"/>
    </location>
</feature>
<evidence type="ECO:0000313" key="5">
    <source>
        <dbReference type="EMBL" id="CEM20249.1"/>
    </source>
</evidence>
<accession>A0A0G4FXU5</accession>
<keyword evidence="1" id="KW-0489">Methyltransferase</keyword>
<evidence type="ECO:0000256" key="3">
    <source>
        <dbReference type="SAM" id="MobiDB-lite"/>
    </source>
</evidence>
<dbReference type="PANTHER" id="PTHR13069:SF21">
    <property type="entry name" value="ALKYLATED DNA REPAIR PROTEIN ALKB HOMOLOG 8"/>
    <property type="match status" value="1"/>
</dbReference>
<dbReference type="GO" id="GO:0002098">
    <property type="term" value="P:tRNA wobble uridine modification"/>
    <property type="evidence" value="ECO:0007669"/>
    <property type="project" value="TreeGrafter"/>
</dbReference>
<dbReference type="InterPro" id="IPR029063">
    <property type="entry name" value="SAM-dependent_MTases_sf"/>
</dbReference>
<keyword evidence="2" id="KW-0808">Transferase</keyword>
<dbReference type="GO" id="GO:0005737">
    <property type="term" value="C:cytoplasm"/>
    <property type="evidence" value="ECO:0007669"/>
    <property type="project" value="TreeGrafter"/>
</dbReference>
<dbReference type="FunCoup" id="A0A0G4FXU5">
    <property type="interactions" value="97"/>
</dbReference>
<dbReference type="Proteomes" id="UP000041254">
    <property type="component" value="Unassembled WGS sequence"/>
</dbReference>
<evidence type="ECO:0000256" key="1">
    <source>
        <dbReference type="ARBA" id="ARBA00022603"/>
    </source>
</evidence>
<keyword evidence="6" id="KW-1185">Reference proteome</keyword>
<dbReference type="GO" id="GO:0005634">
    <property type="term" value="C:nucleus"/>
    <property type="evidence" value="ECO:0007669"/>
    <property type="project" value="TreeGrafter"/>
</dbReference>
<dbReference type="Pfam" id="PF08241">
    <property type="entry name" value="Methyltransf_11"/>
    <property type="match status" value="1"/>
</dbReference>
<dbReference type="VEuPathDB" id="CryptoDB:Vbra_21804"/>
<dbReference type="GO" id="GO:0000049">
    <property type="term" value="F:tRNA binding"/>
    <property type="evidence" value="ECO:0007669"/>
    <property type="project" value="TreeGrafter"/>
</dbReference>
<dbReference type="GO" id="GO:0030488">
    <property type="term" value="P:tRNA methylation"/>
    <property type="evidence" value="ECO:0007669"/>
    <property type="project" value="TreeGrafter"/>
</dbReference>
<evidence type="ECO:0000313" key="6">
    <source>
        <dbReference type="Proteomes" id="UP000041254"/>
    </source>
</evidence>
<gene>
    <name evidence="5" type="ORF">Vbra_21804</name>
</gene>
<dbReference type="InterPro" id="IPR037151">
    <property type="entry name" value="AlkB-like_sf"/>
</dbReference>
<dbReference type="InterPro" id="IPR051422">
    <property type="entry name" value="AlkB_tRNA_MeTrf/Diox"/>
</dbReference>
<dbReference type="GO" id="GO:0106335">
    <property type="term" value="F:tRNA (5-carboxymethyluridine(34)-5-O)-methyltransferase activity"/>
    <property type="evidence" value="ECO:0007669"/>
    <property type="project" value="TreeGrafter"/>
</dbReference>
<dbReference type="AlphaFoldDB" id="A0A0G4FXU5"/>
<name>A0A0G4FXU5_VITBC</name>
<dbReference type="SUPFAM" id="SSF53335">
    <property type="entry name" value="S-adenosyl-L-methionine-dependent methyltransferases"/>
    <property type="match status" value="1"/>
</dbReference>
<feature type="region of interest" description="Disordered" evidence="3">
    <location>
        <begin position="330"/>
        <end position="356"/>
    </location>
</feature>
<feature type="domain" description="Methyltransferase type 11" evidence="4">
    <location>
        <begin position="406"/>
        <end position="498"/>
    </location>
</feature>
<proteinExistence type="predicted"/>
<dbReference type="OrthoDB" id="271595at2759"/>
<dbReference type="CDD" id="cd02440">
    <property type="entry name" value="AdoMet_MTases"/>
    <property type="match status" value="1"/>
</dbReference>
<evidence type="ECO:0000259" key="4">
    <source>
        <dbReference type="Pfam" id="PF08241"/>
    </source>
</evidence>
<dbReference type="Gene3D" id="3.40.50.150">
    <property type="entry name" value="Vaccinia Virus protein VP39"/>
    <property type="match status" value="1"/>
</dbReference>
<dbReference type="Gene3D" id="2.60.120.590">
    <property type="entry name" value="Alpha-ketoglutarate-dependent dioxygenase AlkB-like"/>
    <property type="match status" value="1"/>
</dbReference>
<dbReference type="PhylomeDB" id="A0A0G4FXU5"/>
<sequence>MTISAPTPHLFIPSIGLAQLQQDHLERLFASLPPALQPAALCLILKRNYLFASFTDAPTAAKVRAILSSKGEADDNSASLRSVMESLGISLPIDAEYAELCSWQGQEGALDSVQDPCSYFSGQGDNWSAALGAGVRLLRGWVVQDDCETVRRQVDAQNWNKASRQRELHIGCGFHGRGNHMLDWHKCVKRLGAVLHEGFVDRIVASFGERTPPIAVNQATVIEALPGKGTEYYCLESDAIFDDWIAFVCVHGSLPLSLFNPHAGRVEGLWLNEGDMLTMQGEARYAWTFVVPAVKEPALTGGTVATRSRALMVVMRSIKQNAQGAASDYLFSSEASRPPSEGRPKMPPSDKSCRPVDVSLPATQLEEDHVYQVYDKIAGHFSHTRYKPWPKVQAFLEQLQPGSLVLDTGCGNGKYLRAASNVLCIGSDRSAPLVEICRERLGVDAQVLVADSVRLNFRDGCADAALSIAVIHHLGSEDRRLAALQELVRCVRSGGAVLVYVWAYEQEQGSIGARQFDSQDVFVPWHLQRVYESGSQADQPDSETQPEGSDTPCPPSGELSGAREHLVELKRYYHVFTKDELIGLCGRVCGASVESMYFDANNWAVMLRKAEAAEGHDHDRTGALRT</sequence>
<evidence type="ECO:0000256" key="2">
    <source>
        <dbReference type="ARBA" id="ARBA00022679"/>
    </source>
</evidence>
<protein>
    <recommendedName>
        <fullName evidence="4">Methyltransferase type 11 domain-containing protein</fullName>
    </recommendedName>
</protein>
<feature type="region of interest" description="Disordered" evidence="3">
    <location>
        <begin position="533"/>
        <end position="560"/>
    </location>
</feature>
<organism evidence="5 6">
    <name type="scientific">Vitrella brassicaformis (strain CCMP3155)</name>
    <dbReference type="NCBI Taxonomy" id="1169540"/>
    <lineage>
        <taxon>Eukaryota</taxon>
        <taxon>Sar</taxon>
        <taxon>Alveolata</taxon>
        <taxon>Colpodellida</taxon>
        <taxon>Vitrellaceae</taxon>
        <taxon>Vitrella</taxon>
    </lineage>
</organism>
<dbReference type="EMBL" id="CDMY01000522">
    <property type="protein sequence ID" value="CEM20249.1"/>
    <property type="molecule type" value="Genomic_DNA"/>
</dbReference>
<dbReference type="InParanoid" id="A0A0G4FXU5"/>
<reference evidence="5 6" key="1">
    <citation type="submission" date="2014-11" db="EMBL/GenBank/DDBJ databases">
        <authorList>
            <person name="Zhu J."/>
            <person name="Qi W."/>
            <person name="Song R."/>
        </authorList>
    </citation>
    <scope>NUCLEOTIDE SEQUENCE [LARGE SCALE GENOMIC DNA]</scope>
</reference>
<dbReference type="PANTHER" id="PTHR13069">
    <property type="entry name" value="ALKYLATED DNA REPAIR PROTEIN ALKB HOMOLOG 8"/>
    <property type="match status" value="1"/>
</dbReference>
<dbReference type="GO" id="GO:0008757">
    <property type="term" value="F:S-adenosylmethionine-dependent methyltransferase activity"/>
    <property type="evidence" value="ECO:0007669"/>
    <property type="project" value="InterPro"/>
</dbReference>
<dbReference type="InterPro" id="IPR013216">
    <property type="entry name" value="Methyltransf_11"/>
</dbReference>
<dbReference type="OMA" id="NNWAILL"/>